<proteinExistence type="predicted"/>
<dbReference type="PANTHER" id="PTHR47256:SF1">
    <property type="entry name" value="ZN(II)2CYS6 TRANSCRIPTION FACTOR (EUROFUNG)"/>
    <property type="match status" value="1"/>
</dbReference>
<dbReference type="Proteomes" id="UP000544095">
    <property type="component" value="Unassembled WGS sequence"/>
</dbReference>
<dbReference type="InterPro" id="IPR053187">
    <property type="entry name" value="Notoamide_regulator"/>
</dbReference>
<evidence type="ECO:0000313" key="6">
    <source>
        <dbReference type="EMBL" id="KAF5572940.1"/>
    </source>
</evidence>
<sequence>MSHLRPLLPATSARGSGQGGNGSGSAGNSQTPLAPKRKNVDTACLACKKRKVRNRCAVCVKRGLLCEYSPTENQSNKVIRRKLTDIEERLQAHEELYSILQNKSEEESLSIIRRIKSGQDVRTVLRHLQDGDLLLQVALVPQTWHRYSFPFSPEMPHFLRAENNPYFQSRIYEMVNEDAAARNSNGGLNAGAVGHEAQYRAPYHAAKLIEPRIDTLRPSQWTLVPASENLLRELLKMYFLYEYPTFTFFHKDHLLDDMAAGRENFCSSYLVNAILAAACHAYTKAAHRTEFWNPQALQYQFLAEARRIRELEAREDSLTTIQGLLVSIITYNMNSMDEIGFSYIVQAISMGDRMKIFNTYPSTMGDKTKVSRGLTAWGAFHFQALFSFHFFRPPLIKSRPKFPLLDPRDSAAWYPEIWIMYPLSQNPVSIQLGDHFKAISEFRSLINNIGGYAFPGLQSQRKLTLEESWNFYLTLKKWYNELPRSLSPREAILPIQLWVHLHYFNIVINLLEPFATVATQGLDPEKFARDTADHIVADAKMRFETVLRLYYLRHGFETYDPFMVQFHILLGFMTLGTISSAKDRSPEATKALQSTLVLALKGLRDQANATYLAVTTFRLLKGMLKQGDPRIFQGLADVVQEKESVKALIASHVKSQYPINVVSISEDPEQRRIGALVTAYKELGLNDASNQAPAKR</sequence>
<dbReference type="InterPro" id="IPR007219">
    <property type="entry name" value="XnlR_reg_dom"/>
</dbReference>
<feature type="domain" description="Xylanolytic transcriptional activator regulatory" evidence="5">
    <location>
        <begin position="235"/>
        <end position="397"/>
    </location>
</feature>
<gene>
    <name evidence="6" type="ORF">FPANT_12719</name>
</gene>
<evidence type="ECO:0000256" key="3">
    <source>
        <dbReference type="SAM" id="Coils"/>
    </source>
</evidence>
<dbReference type="InterPro" id="IPR001138">
    <property type="entry name" value="Zn2Cys6_DnaBD"/>
</dbReference>
<dbReference type="CDD" id="cd12148">
    <property type="entry name" value="fungal_TF_MHR"/>
    <property type="match status" value="1"/>
</dbReference>
<protein>
    <submittedName>
        <fullName evidence="6">N-terminal fungal transcription regulatory domain-containing protein</fullName>
    </submittedName>
</protein>
<feature type="compositionally biased region" description="Gly residues" evidence="4">
    <location>
        <begin position="16"/>
        <end position="25"/>
    </location>
</feature>
<dbReference type="GO" id="GO:0006351">
    <property type="term" value="P:DNA-templated transcription"/>
    <property type="evidence" value="ECO:0007669"/>
    <property type="project" value="InterPro"/>
</dbReference>
<keyword evidence="2" id="KW-0539">Nucleus</keyword>
<dbReference type="CDD" id="cd00067">
    <property type="entry name" value="GAL4"/>
    <property type="match status" value="1"/>
</dbReference>
<evidence type="ECO:0000256" key="4">
    <source>
        <dbReference type="SAM" id="MobiDB-lite"/>
    </source>
</evidence>
<evidence type="ECO:0000256" key="2">
    <source>
        <dbReference type="ARBA" id="ARBA00023242"/>
    </source>
</evidence>
<dbReference type="SUPFAM" id="SSF57701">
    <property type="entry name" value="Zn2/Cys6 DNA-binding domain"/>
    <property type="match status" value="1"/>
</dbReference>
<evidence type="ECO:0000256" key="1">
    <source>
        <dbReference type="ARBA" id="ARBA00022723"/>
    </source>
</evidence>
<dbReference type="Pfam" id="PF04082">
    <property type="entry name" value="Fungal_trans"/>
    <property type="match status" value="1"/>
</dbReference>
<feature type="coiled-coil region" evidence="3">
    <location>
        <begin position="76"/>
        <end position="103"/>
    </location>
</feature>
<evidence type="ECO:0000259" key="5">
    <source>
        <dbReference type="Pfam" id="PF04082"/>
    </source>
</evidence>
<dbReference type="AlphaFoldDB" id="A0A8H5KER6"/>
<feature type="region of interest" description="Disordered" evidence="4">
    <location>
        <begin position="1"/>
        <end position="35"/>
    </location>
</feature>
<dbReference type="GO" id="GO:0003677">
    <property type="term" value="F:DNA binding"/>
    <property type="evidence" value="ECO:0007669"/>
    <property type="project" value="InterPro"/>
</dbReference>
<evidence type="ECO:0000313" key="7">
    <source>
        <dbReference type="Proteomes" id="UP000544095"/>
    </source>
</evidence>
<keyword evidence="7" id="KW-1185">Reference proteome</keyword>
<dbReference type="GO" id="GO:0008270">
    <property type="term" value="F:zinc ion binding"/>
    <property type="evidence" value="ECO:0007669"/>
    <property type="project" value="InterPro"/>
</dbReference>
<dbReference type="InterPro" id="IPR036864">
    <property type="entry name" value="Zn2-C6_fun-type_DNA-bd_sf"/>
</dbReference>
<comment type="caution">
    <text evidence="6">The sequence shown here is derived from an EMBL/GenBank/DDBJ whole genome shotgun (WGS) entry which is preliminary data.</text>
</comment>
<keyword evidence="1" id="KW-0479">Metal-binding</keyword>
<reference evidence="6 7" key="1">
    <citation type="submission" date="2020-05" db="EMBL/GenBank/DDBJ databases">
        <title>Identification and distribution of gene clusters putatively required for synthesis of sphingolipid metabolism inhibitors in phylogenetically diverse species of the filamentous fungus Fusarium.</title>
        <authorList>
            <person name="Kim H.-S."/>
            <person name="Busman M."/>
            <person name="Brown D.W."/>
            <person name="Divon H."/>
            <person name="Uhlig S."/>
            <person name="Proctor R.H."/>
        </authorList>
    </citation>
    <scope>NUCLEOTIDE SEQUENCE [LARGE SCALE GENOMIC DNA]</scope>
    <source>
        <strain evidence="6 7">NRRL 25211</strain>
    </source>
</reference>
<dbReference type="PANTHER" id="PTHR47256">
    <property type="entry name" value="ZN(II)2CYS6 TRANSCRIPTION FACTOR (EUROFUNG)-RELATED"/>
    <property type="match status" value="1"/>
</dbReference>
<dbReference type="Gene3D" id="4.10.240.10">
    <property type="entry name" value="Zn(2)-C6 fungal-type DNA-binding domain"/>
    <property type="match status" value="1"/>
</dbReference>
<accession>A0A8H5KER6</accession>
<dbReference type="EMBL" id="JAAOAR010000858">
    <property type="protein sequence ID" value="KAF5572940.1"/>
    <property type="molecule type" value="Genomic_DNA"/>
</dbReference>
<dbReference type="GO" id="GO:0000981">
    <property type="term" value="F:DNA-binding transcription factor activity, RNA polymerase II-specific"/>
    <property type="evidence" value="ECO:0007669"/>
    <property type="project" value="InterPro"/>
</dbReference>
<organism evidence="6 7">
    <name type="scientific">Fusarium pseudoanthophilum</name>
    <dbReference type="NCBI Taxonomy" id="48495"/>
    <lineage>
        <taxon>Eukaryota</taxon>
        <taxon>Fungi</taxon>
        <taxon>Dikarya</taxon>
        <taxon>Ascomycota</taxon>
        <taxon>Pezizomycotina</taxon>
        <taxon>Sordariomycetes</taxon>
        <taxon>Hypocreomycetidae</taxon>
        <taxon>Hypocreales</taxon>
        <taxon>Nectriaceae</taxon>
        <taxon>Fusarium</taxon>
        <taxon>Fusarium fujikuroi species complex</taxon>
    </lineage>
</organism>
<name>A0A8H5KER6_9HYPO</name>
<keyword evidence="3" id="KW-0175">Coiled coil</keyword>